<organism evidence="13 14">
    <name type="scientific">Phaeosphaeria nodorum (strain SN15 / ATCC MYA-4574 / FGSC 10173)</name>
    <name type="common">Glume blotch fungus</name>
    <name type="synonym">Parastagonospora nodorum</name>
    <dbReference type="NCBI Taxonomy" id="321614"/>
    <lineage>
        <taxon>Eukaryota</taxon>
        <taxon>Fungi</taxon>
        <taxon>Dikarya</taxon>
        <taxon>Ascomycota</taxon>
        <taxon>Pezizomycotina</taxon>
        <taxon>Dothideomycetes</taxon>
        <taxon>Pleosporomycetidae</taxon>
        <taxon>Pleosporales</taxon>
        <taxon>Pleosporineae</taxon>
        <taxon>Phaeosphaeriaceae</taxon>
        <taxon>Parastagonospora</taxon>
    </lineage>
</organism>
<dbReference type="InterPro" id="IPR036640">
    <property type="entry name" value="ABC1_TM_sf"/>
</dbReference>
<evidence type="ECO:0000256" key="5">
    <source>
        <dbReference type="ARBA" id="ARBA00022741"/>
    </source>
</evidence>
<dbReference type="PROSITE" id="PS50929">
    <property type="entry name" value="ABC_TM1F"/>
    <property type="match status" value="2"/>
</dbReference>
<feature type="transmembrane region" description="Helical" evidence="10">
    <location>
        <begin position="999"/>
        <end position="1020"/>
    </location>
</feature>
<dbReference type="GO" id="GO:0005524">
    <property type="term" value="F:ATP binding"/>
    <property type="evidence" value="ECO:0007669"/>
    <property type="project" value="UniProtKB-KW"/>
</dbReference>
<keyword evidence="3" id="KW-0813">Transport</keyword>
<evidence type="ECO:0000259" key="11">
    <source>
        <dbReference type="PROSITE" id="PS50893"/>
    </source>
</evidence>
<feature type="domain" description="ABC transporter" evidence="11">
    <location>
        <begin position="1080"/>
        <end position="1319"/>
    </location>
</feature>
<feature type="region of interest" description="Disordered" evidence="9">
    <location>
        <begin position="672"/>
        <end position="709"/>
    </location>
</feature>
<dbReference type="Pfam" id="PF00664">
    <property type="entry name" value="ABC_membrane"/>
    <property type="match status" value="2"/>
</dbReference>
<dbReference type="Pfam" id="PF00005">
    <property type="entry name" value="ABC_tran"/>
    <property type="match status" value="2"/>
</dbReference>
<dbReference type="FunFam" id="1.20.1560.10:FF:000057">
    <property type="entry name" value="ABC multidrug transporter SitT"/>
    <property type="match status" value="1"/>
</dbReference>
<dbReference type="PROSITE" id="PS00211">
    <property type="entry name" value="ABC_TRANSPORTER_1"/>
    <property type="match status" value="2"/>
</dbReference>
<evidence type="ECO:0000256" key="3">
    <source>
        <dbReference type="ARBA" id="ARBA00022448"/>
    </source>
</evidence>
<dbReference type="Proteomes" id="UP000663193">
    <property type="component" value="Chromosome 2"/>
</dbReference>
<dbReference type="EMBL" id="CP069024">
    <property type="protein sequence ID" value="QRC91966.1"/>
    <property type="molecule type" value="Genomic_DNA"/>
</dbReference>
<dbReference type="InterPro" id="IPR003593">
    <property type="entry name" value="AAA+_ATPase"/>
</dbReference>
<feature type="transmembrane region" description="Helical" evidence="10">
    <location>
        <begin position="777"/>
        <end position="797"/>
    </location>
</feature>
<evidence type="ECO:0000259" key="12">
    <source>
        <dbReference type="PROSITE" id="PS50929"/>
    </source>
</evidence>
<dbReference type="SUPFAM" id="SSF90123">
    <property type="entry name" value="ABC transporter transmembrane region"/>
    <property type="match status" value="2"/>
</dbReference>
<dbReference type="Gene3D" id="1.20.1560.10">
    <property type="entry name" value="ABC transporter type 1, transmembrane domain"/>
    <property type="match status" value="1"/>
</dbReference>
<dbReference type="PROSITE" id="PS50893">
    <property type="entry name" value="ABC_TRANSPORTER_2"/>
    <property type="match status" value="2"/>
</dbReference>
<dbReference type="GO" id="GO:0016887">
    <property type="term" value="F:ATP hydrolysis activity"/>
    <property type="evidence" value="ECO:0007669"/>
    <property type="project" value="InterPro"/>
</dbReference>
<evidence type="ECO:0000256" key="6">
    <source>
        <dbReference type="ARBA" id="ARBA00022840"/>
    </source>
</evidence>
<feature type="domain" description="ABC transmembrane type-1" evidence="12">
    <location>
        <begin position="106"/>
        <end position="385"/>
    </location>
</feature>
<keyword evidence="8 10" id="KW-0472">Membrane</keyword>
<dbReference type="VEuPathDB" id="FungiDB:JI435_021350"/>
<evidence type="ECO:0000313" key="14">
    <source>
        <dbReference type="Proteomes" id="UP000663193"/>
    </source>
</evidence>
<evidence type="ECO:0000256" key="2">
    <source>
        <dbReference type="ARBA" id="ARBA00007577"/>
    </source>
</evidence>
<keyword evidence="4 10" id="KW-0812">Transmembrane</keyword>
<feature type="compositionally biased region" description="Polar residues" evidence="9">
    <location>
        <begin position="693"/>
        <end position="703"/>
    </location>
</feature>
<dbReference type="SUPFAM" id="SSF52540">
    <property type="entry name" value="P-loop containing nucleoside triphosphate hydrolases"/>
    <property type="match status" value="2"/>
</dbReference>
<dbReference type="CDD" id="cd18578">
    <property type="entry name" value="ABC_6TM_Pgp_ABCB1_D2_like"/>
    <property type="match status" value="1"/>
</dbReference>
<keyword evidence="14" id="KW-1185">Reference proteome</keyword>
<keyword evidence="7 10" id="KW-1133">Transmembrane helix</keyword>
<evidence type="ECO:0000256" key="8">
    <source>
        <dbReference type="ARBA" id="ARBA00023136"/>
    </source>
</evidence>
<dbReference type="InterPro" id="IPR011527">
    <property type="entry name" value="ABC1_TM_dom"/>
</dbReference>
<comment type="subcellular location">
    <subcellularLocation>
        <location evidence="1">Membrane</location>
        <topology evidence="1">Multi-pass membrane protein</topology>
    </subcellularLocation>
</comment>
<keyword evidence="6" id="KW-0067">ATP-binding</keyword>
<comment type="similarity">
    <text evidence="2">Belongs to the ABC transporter superfamily. ABCB family. Multidrug resistance exporter (TC 3.A.1.201) subfamily.</text>
</comment>
<protein>
    <recommendedName>
        <fullName evidence="15">Leptomycin B resistance protein pmd1</fullName>
    </recommendedName>
</protein>
<dbReference type="InterPro" id="IPR027417">
    <property type="entry name" value="P-loop_NTPase"/>
</dbReference>
<dbReference type="Gene3D" id="3.40.50.300">
    <property type="entry name" value="P-loop containing nucleotide triphosphate hydrolases"/>
    <property type="match status" value="2"/>
</dbReference>
<dbReference type="InterPro" id="IPR003439">
    <property type="entry name" value="ABC_transporter-like_ATP-bd"/>
</dbReference>
<keyword evidence="5" id="KW-0547">Nucleotide-binding</keyword>
<feature type="transmembrane region" description="Helical" evidence="10">
    <location>
        <begin position="244"/>
        <end position="262"/>
    </location>
</feature>
<feature type="transmembrane region" description="Helical" evidence="10">
    <location>
        <begin position="959"/>
        <end position="984"/>
    </location>
</feature>
<dbReference type="OrthoDB" id="6500128at2759"/>
<dbReference type="GO" id="GO:0140359">
    <property type="term" value="F:ABC-type transporter activity"/>
    <property type="evidence" value="ECO:0007669"/>
    <property type="project" value="InterPro"/>
</dbReference>
<feature type="transmembrane region" description="Helical" evidence="10">
    <location>
        <begin position="879"/>
        <end position="899"/>
    </location>
</feature>
<gene>
    <name evidence="13" type="ORF">JI435_021350</name>
</gene>
<feature type="transmembrane region" description="Helical" evidence="10">
    <location>
        <begin position="147"/>
        <end position="168"/>
    </location>
</feature>
<evidence type="ECO:0000313" key="13">
    <source>
        <dbReference type="EMBL" id="QRC91966.1"/>
    </source>
</evidence>
<sequence length="1323" mass="143290">MHTSESPSVRHGARMSMDANADSSETQPLLSHTDGTHHGVASRRRSISQWERHVEPSLATVQPQFDDIVAIKNVFLKQILGLNPFKTSYFALYRPLDDFRSRTILALGVLSAMAAGIPLPLIGVILGRIINNFPPPADELKALLVRLMSVAVGYFVVTWAWAVCWAIIGERVSRRLREKLLHRALGMDMAYFDTVSPDMANILTEKTQTIQLGTSEKVGLFIASISYFVSAFAVGFSLNPKLTGVMFVTVIPSMTCVVIFGTKMVSKLSKQATIYTEKASSVAESAIRGVQIVQAFGLFDQLSEEHVHHLRAALRIGVKKSAAGAIMLGAIYFVAYATNALAFWYGDRLRDGSAEAGTIYAVVFLILDASFVLGSFGPFIQTFAMSAAAGQSVLEVLDHPATSIDVYSAKGRPAQKSHFEKDIVFSSVSFVYPARPTVRILDEISLRFKPGQVTGLVGPSGSGKSTVTSLLLRFYDPTYGAISLGQDPLKTFNIQSLRSHIALVTQHPVLFTGTILDNIKLGLREALSEDEALVRCKAAAVEAHCDFIERLPDGMNTKIGTGPQSQLSGGQKQRITLARALVGNPALLLLDEFTSAMDGSSEATVLENLKRSSAQSGRTTIIIAHRLATVRNADRIIVMKDGKLQEEGQHEALVQANGVYSELVQAQQFEKRREASTAPSISSSSRSSHKEQLQSQGDSNSARSADARTPIDSPRLNAITLISRCVALSRRESPAIVVGLLCSIISGALIIGEAVLFGNLVELLNDTSGSNELTARIALYCLLFLVLAITALLSHGFGKTAFGMVSENLVLRVRDVSFRTILQQDIAWFAKPGHSHHALMAKINMDSGSISGLSGVILGTVFSVATSVLGGIILAHIVAWKIAIVLLAAVPVMLLAGFLRLRILAIAEEHHQTAYNDAAALASEATSSMQIVAAFGLEKHFFDGYQESIRKPYEEHLRFSLLGNILLAFSLSITYFVYSLAYWWGSKQVRNGNYTQKEFFIVLPALLFSAQAAGQLFSLAPEVTRAKAAAQSVFSLHDEKPTIITKLSSPSTSTAVPAEQNALLGGPSAAYGTFGTRGELEFKSVSLYYDSRPGVPAINNVSFLIKPGEYVAFVGRSGAGKSSTIHLIERFFDPTSGQVYLDGHDIRTESVQTHRSRLALVEQEPDLFPGTVKFNIGLGRRPGTEASDAEIITVAKKCELHDFIMSLPEGYNTEVGAHGSKLSGGQRQRLAIARALIRDPEILLLDEATSQLDATTERDVKQAIAAASTGRTTIVIAHRLASVQHADRIFVFDSGRIVEQGRHDELVDLAGIYAAMVSAQELE</sequence>
<feature type="transmembrane region" description="Helical" evidence="10">
    <location>
        <begin position="325"/>
        <end position="345"/>
    </location>
</feature>
<name>A0A7U2HX65_PHANO</name>
<feature type="transmembrane region" description="Helical" evidence="10">
    <location>
        <begin position="357"/>
        <end position="376"/>
    </location>
</feature>
<evidence type="ECO:0000256" key="4">
    <source>
        <dbReference type="ARBA" id="ARBA00022692"/>
    </source>
</evidence>
<feature type="domain" description="ABC transmembrane type-1" evidence="12">
    <location>
        <begin position="737"/>
        <end position="1025"/>
    </location>
</feature>
<feature type="region of interest" description="Disordered" evidence="9">
    <location>
        <begin position="1"/>
        <end position="43"/>
    </location>
</feature>
<dbReference type="FunFam" id="3.40.50.300:FF:000967">
    <property type="entry name" value="ABC multidrug transporter mdr4"/>
    <property type="match status" value="2"/>
</dbReference>
<feature type="transmembrane region" description="Helical" evidence="10">
    <location>
        <begin position="850"/>
        <end position="873"/>
    </location>
</feature>
<evidence type="ECO:0000256" key="9">
    <source>
        <dbReference type="SAM" id="MobiDB-lite"/>
    </source>
</evidence>
<dbReference type="SMART" id="SM00382">
    <property type="entry name" value="AAA"/>
    <property type="match status" value="2"/>
</dbReference>
<dbReference type="InterPro" id="IPR039421">
    <property type="entry name" value="Type_1_exporter"/>
</dbReference>
<feature type="compositionally biased region" description="Polar residues" evidence="9">
    <location>
        <begin position="21"/>
        <end position="30"/>
    </location>
</feature>
<proteinExistence type="inferred from homology"/>
<evidence type="ECO:0000256" key="7">
    <source>
        <dbReference type="ARBA" id="ARBA00022989"/>
    </source>
</evidence>
<evidence type="ECO:0000256" key="1">
    <source>
        <dbReference type="ARBA" id="ARBA00004141"/>
    </source>
</evidence>
<dbReference type="InterPro" id="IPR017871">
    <property type="entry name" value="ABC_transporter-like_CS"/>
</dbReference>
<reference evidence="14" key="1">
    <citation type="journal article" date="2021" name="BMC Genomics">
        <title>Chromosome-level genome assembly and manually-curated proteome of model necrotroph Parastagonospora nodorum Sn15 reveals a genome-wide trove of candidate effector homologs, and redundancy of virulence-related functions within an accessory chromosome.</title>
        <authorList>
            <person name="Bertazzoni S."/>
            <person name="Jones D.A.B."/>
            <person name="Phan H.T."/>
            <person name="Tan K.-C."/>
            <person name="Hane J.K."/>
        </authorList>
    </citation>
    <scope>NUCLEOTIDE SEQUENCE [LARGE SCALE GENOMIC DNA]</scope>
    <source>
        <strain evidence="14">SN15 / ATCC MYA-4574 / FGSC 10173)</strain>
    </source>
</reference>
<dbReference type="PANTHER" id="PTHR43394:SF1">
    <property type="entry name" value="ATP-BINDING CASSETTE SUB-FAMILY B MEMBER 10, MITOCHONDRIAL"/>
    <property type="match status" value="1"/>
</dbReference>
<feature type="transmembrane region" description="Helical" evidence="10">
    <location>
        <begin position="218"/>
        <end position="238"/>
    </location>
</feature>
<feature type="compositionally biased region" description="Low complexity" evidence="9">
    <location>
        <begin position="676"/>
        <end position="686"/>
    </location>
</feature>
<feature type="transmembrane region" description="Helical" evidence="10">
    <location>
        <begin position="736"/>
        <end position="757"/>
    </location>
</feature>
<feature type="transmembrane region" description="Helical" evidence="10">
    <location>
        <begin position="104"/>
        <end position="127"/>
    </location>
</feature>
<dbReference type="CDD" id="cd03249">
    <property type="entry name" value="ABC_MTABC3_MDL1_MDL2"/>
    <property type="match status" value="1"/>
</dbReference>
<feature type="domain" description="ABC transporter" evidence="11">
    <location>
        <begin position="423"/>
        <end position="666"/>
    </location>
</feature>
<evidence type="ECO:0000256" key="10">
    <source>
        <dbReference type="SAM" id="Phobius"/>
    </source>
</evidence>
<evidence type="ECO:0008006" key="15">
    <source>
        <dbReference type="Google" id="ProtNLM"/>
    </source>
</evidence>
<dbReference type="CDD" id="cd18577">
    <property type="entry name" value="ABC_6TM_Pgp_ABCB1_D1_like"/>
    <property type="match status" value="1"/>
</dbReference>
<dbReference type="PANTHER" id="PTHR43394">
    <property type="entry name" value="ATP-DEPENDENT PERMEASE MDL1, MITOCHONDRIAL"/>
    <property type="match status" value="1"/>
</dbReference>
<accession>A0A7U2HX65</accession>
<dbReference type="GO" id="GO:0016020">
    <property type="term" value="C:membrane"/>
    <property type="evidence" value="ECO:0007669"/>
    <property type="project" value="UniProtKB-SubCell"/>
</dbReference>